<comment type="similarity">
    <text evidence="2 9">Belongs to the gluconokinase GntK/GntV family.</text>
</comment>
<reference evidence="10" key="2">
    <citation type="submission" date="2020-09" db="EMBL/GenBank/DDBJ databases">
        <authorList>
            <person name="Sun Q."/>
            <person name="Zhou Y."/>
        </authorList>
    </citation>
    <scope>NUCLEOTIDE SEQUENCE</scope>
    <source>
        <strain evidence="10">CGMCC 1.8984</strain>
    </source>
</reference>
<dbReference type="SUPFAM" id="SSF52540">
    <property type="entry name" value="P-loop containing nucleoside triphosphate hydrolases"/>
    <property type="match status" value="1"/>
</dbReference>
<keyword evidence="5 9" id="KW-0547">Nucleotide-binding</keyword>
<dbReference type="PANTHER" id="PTHR43442:SF3">
    <property type="entry name" value="GLUCONOKINASE-RELATED"/>
    <property type="match status" value="1"/>
</dbReference>
<proteinExistence type="inferred from homology"/>
<organism evidence="10 11">
    <name type="scientific">Agromyces bauzanensis</name>
    <dbReference type="NCBI Taxonomy" id="1308924"/>
    <lineage>
        <taxon>Bacteria</taxon>
        <taxon>Bacillati</taxon>
        <taxon>Actinomycetota</taxon>
        <taxon>Actinomycetes</taxon>
        <taxon>Micrococcales</taxon>
        <taxon>Microbacteriaceae</taxon>
        <taxon>Agromyces</taxon>
    </lineage>
</organism>
<evidence type="ECO:0000256" key="3">
    <source>
        <dbReference type="ARBA" id="ARBA00012054"/>
    </source>
</evidence>
<sequence length="177" mass="18415">MDAVPSAARPRVVVMGPSGAGKSVVGAALAGRLGEQFAGLDFVDSDDLHPSSNVAKMRAGLALDDADRMPWLEAVGRALGAGTGGRVVACSALRRAYRDVIRAACSDAQFVELVVPPDELGARVGGRAGHFMPATLVAAQLDTLEGLGDDERGVRIENTGSVERVVERVIAALRDIR</sequence>
<accession>A0A917P8F2</accession>
<keyword evidence="11" id="KW-1185">Reference proteome</keyword>
<evidence type="ECO:0000256" key="4">
    <source>
        <dbReference type="ARBA" id="ARBA00022679"/>
    </source>
</evidence>
<dbReference type="CDD" id="cd02021">
    <property type="entry name" value="GntK"/>
    <property type="match status" value="1"/>
</dbReference>
<dbReference type="PANTHER" id="PTHR43442">
    <property type="entry name" value="GLUCONOKINASE-RELATED"/>
    <property type="match status" value="1"/>
</dbReference>
<dbReference type="EC" id="2.7.1.12" evidence="3 9"/>
<keyword evidence="6 9" id="KW-0418">Kinase</keyword>
<keyword evidence="7 9" id="KW-0067">ATP-binding</keyword>
<dbReference type="EMBL" id="BMMD01000001">
    <property type="protein sequence ID" value="GGJ66665.1"/>
    <property type="molecule type" value="Genomic_DNA"/>
</dbReference>
<dbReference type="GO" id="GO:0005975">
    <property type="term" value="P:carbohydrate metabolic process"/>
    <property type="evidence" value="ECO:0007669"/>
    <property type="project" value="InterPro"/>
</dbReference>
<evidence type="ECO:0000256" key="2">
    <source>
        <dbReference type="ARBA" id="ARBA00008420"/>
    </source>
</evidence>
<comment type="caution">
    <text evidence="10">The sequence shown here is derived from an EMBL/GenBank/DDBJ whole genome shotgun (WGS) entry which is preliminary data.</text>
</comment>
<dbReference type="InterPro" id="IPR006001">
    <property type="entry name" value="Therm_gnt_kin"/>
</dbReference>
<dbReference type="GO" id="GO:0005737">
    <property type="term" value="C:cytoplasm"/>
    <property type="evidence" value="ECO:0007669"/>
    <property type="project" value="TreeGrafter"/>
</dbReference>
<dbReference type="InterPro" id="IPR027417">
    <property type="entry name" value="P-loop_NTPase"/>
</dbReference>
<comment type="catalytic activity">
    <reaction evidence="8 9">
        <text>D-gluconate + ATP = 6-phospho-D-gluconate + ADP + H(+)</text>
        <dbReference type="Rhea" id="RHEA:19433"/>
        <dbReference type="ChEBI" id="CHEBI:15378"/>
        <dbReference type="ChEBI" id="CHEBI:18391"/>
        <dbReference type="ChEBI" id="CHEBI:30616"/>
        <dbReference type="ChEBI" id="CHEBI:58759"/>
        <dbReference type="ChEBI" id="CHEBI:456216"/>
        <dbReference type="EC" id="2.7.1.12"/>
    </reaction>
</comment>
<dbReference type="GO" id="GO:0046316">
    <property type="term" value="F:gluconokinase activity"/>
    <property type="evidence" value="ECO:0007669"/>
    <property type="project" value="UniProtKB-EC"/>
</dbReference>
<evidence type="ECO:0000256" key="9">
    <source>
        <dbReference type="RuleBase" id="RU363066"/>
    </source>
</evidence>
<reference evidence="10" key="1">
    <citation type="journal article" date="2014" name="Int. J. Syst. Evol. Microbiol.">
        <title>Complete genome sequence of Corynebacterium casei LMG S-19264T (=DSM 44701T), isolated from a smear-ripened cheese.</title>
        <authorList>
            <consortium name="US DOE Joint Genome Institute (JGI-PGF)"/>
            <person name="Walter F."/>
            <person name="Albersmeier A."/>
            <person name="Kalinowski J."/>
            <person name="Ruckert C."/>
        </authorList>
    </citation>
    <scope>NUCLEOTIDE SEQUENCE</scope>
    <source>
        <strain evidence="10">CGMCC 1.8984</strain>
    </source>
</reference>
<evidence type="ECO:0000256" key="7">
    <source>
        <dbReference type="ARBA" id="ARBA00022840"/>
    </source>
</evidence>
<dbReference type="NCBIfam" id="TIGR01313">
    <property type="entry name" value="therm_gnt_kin"/>
    <property type="match status" value="1"/>
</dbReference>
<name>A0A917P8F2_9MICO</name>
<evidence type="ECO:0000313" key="10">
    <source>
        <dbReference type="EMBL" id="GGJ66665.1"/>
    </source>
</evidence>
<protein>
    <recommendedName>
        <fullName evidence="3 9">Gluconokinase</fullName>
        <ecNumber evidence="3 9">2.7.1.12</ecNumber>
    </recommendedName>
</protein>
<keyword evidence="4 9" id="KW-0808">Transferase</keyword>
<dbReference type="GO" id="GO:0005524">
    <property type="term" value="F:ATP binding"/>
    <property type="evidence" value="ECO:0007669"/>
    <property type="project" value="UniProtKB-KW"/>
</dbReference>
<evidence type="ECO:0000256" key="6">
    <source>
        <dbReference type="ARBA" id="ARBA00022777"/>
    </source>
</evidence>
<dbReference type="AlphaFoldDB" id="A0A917P8F2"/>
<dbReference type="Proteomes" id="UP000636956">
    <property type="component" value="Unassembled WGS sequence"/>
</dbReference>
<gene>
    <name evidence="10" type="primary">aroK</name>
    <name evidence="10" type="ORF">GCM10011372_00410</name>
</gene>
<dbReference type="Gene3D" id="3.40.50.300">
    <property type="entry name" value="P-loop containing nucleotide triphosphate hydrolases"/>
    <property type="match status" value="1"/>
</dbReference>
<evidence type="ECO:0000256" key="5">
    <source>
        <dbReference type="ARBA" id="ARBA00022741"/>
    </source>
</evidence>
<evidence type="ECO:0000256" key="1">
    <source>
        <dbReference type="ARBA" id="ARBA00004761"/>
    </source>
</evidence>
<evidence type="ECO:0000313" key="11">
    <source>
        <dbReference type="Proteomes" id="UP000636956"/>
    </source>
</evidence>
<evidence type="ECO:0000256" key="8">
    <source>
        <dbReference type="ARBA" id="ARBA00048090"/>
    </source>
</evidence>
<comment type="pathway">
    <text evidence="1">Carbohydrate acid metabolism.</text>
</comment>
<dbReference type="RefSeq" id="WP_188741431.1">
    <property type="nucleotide sequence ID" value="NZ_BAABFW010000007.1"/>
</dbReference>